<dbReference type="InterPro" id="IPR015421">
    <property type="entry name" value="PyrdxlP-dep_Trfase_major"/>
</dbReference>
<dbReference type="PANTHER" id="PTHR12944:SF2">
    <property type="entry name" value="O-PHOSPHOSERYL-TRNA(SEC) SELENIUM TRANSFERASE"/>
    <property type="match status" value="1"/>
</dbReference>
<protein>
    <recommendedName>
        <fullName evidence="6 17">O-phosphoseryl-tRNA(Sec) selenium transferase</fullName>
        <ecNumber evidence="5 17">2.9.1.2</ecNumber>
    </recommendedName>
    <alternativeName>
        <fullName evidence="13 17">Selenocysteine synthase</fullName>
    </alternativeName>
    <alternativeName>
        <fullName evidence="14 17">Selenocysteinyl-tRNA(Sec) synthase</fullName>
    </alternativeName>
    <alternativeName>
        <fullName evidence="15 17">Sep-tRNA:Sec-tRNA synthase</fullName>
    </alternativeName>
</protein>
<keyword evidence="8 17" id="KW-0808">Transferase</keyword>
<feature type="binding site" evidence="18">
    <location>
        <position position="407"/>
    </location>
    <ligand>
        <name>tRNA</name>
        <dbReference type="ChEBI" id="CHEBI:17843"/>
    </ligand>
</feature>
<evidence type="ECO:0000256" key="8">
    <source>
        <dbReference type="ARBA" id="ARBA00022679"/>
    </source>
</evidence>
<evidence type="ECO:0000256" key="16">
    <source>
        <dbReference type="ARBA" id="ARBA00048808"/>
    </source>
</evidence>
<dbReference type="InterPro" id="IPR015424">
    <property type="entry name" value="PyrdxlP-dep_Trfase"/>
</dbReference>
<dbReference type="Gene3D" id="3.40.640.10">
    <property type="entry name" value="Type I PLP-dependent aspartate aminotransferase-like (Major domain)"/>
    <property type="match status" value="1"/>
</dbReference>
<name>A0A152A322_TIELA</name>
<comment type="subcellular location">
    <subcellularLocation>
        <location evidence="17">Cytoplasm</location>
    </subcellularLocation>
</comment>
<feature type="binding site" evidence="18">
    <location>
        <position position="315"/>
    </location>
    <ligand>
        <name>substrate</name>
    </ligand>
</feature>
<reference evidence="21 22" key="1">
    <citation type="submission" date="2015-12" db="EMBL/GenBank/DDBJ databases">
        <title>Dictyostelia acquired genes for synthesis and detection of signals that induce cell-type specialization by lateral gene transfer from prokaryotes.</title>
        <authorList>
            <person name="Gloeckner G."/>
            <person name="Schaap P."/>
        </authorList>
    </citation>
    <scope>NUCLEOTIDE SEQUENCE [LARGE SCALE GENOMIC DNA]</scope>
    <source>
        <strain evidence="21 22">TK</strain>
    </source>
</reference>
<dbReference type="UniPathway" id="UPA00906">
    <property type="reaction ID" value="UER00898"/>
</dbReference>
<comment type="similarity">
    <text evidence="4 17">Belongs to the SepSecS family.</text>
</comment>
<evidence type="ECO:0000256" key="11">
    <source>
        <dbReference type="ARBA" id="ARBA00022917"/>
    </source>
</evidence>
<dbReference type="GO" id="GO:0098621">
    <property type="term" value="F:O-phosphoseryl-tRNA(Sec) selenium transferase activity"/>
    <property type="evidence" value="ECO:0007669"/>
    <property type="project" value="UniProtKB-EC"/>
</dbReference>
<evidence type="ECO:0000256" key="2">
    <source>
        <dbReference type="ARBA" id="ARBA00002552"/>
    </source>
</evidence>
<evidence type="ECO:0000256" key="3">
    <source>
        <dbReference type="ARBA" id="ARBA00004822"/>
    </source>
</evidence>
<dbReference type="FunCoup" id="A0A152A322">
    <property type="interactions" value="81"/>
</dbReference>
<keyword evidence="12 17" id="KW-0711">Selenium</keyword>
<dbReference type="SUPFAM" id="SSF53383">
    <property type="entry name" value="PLP-dependent transferases"/>
    <property type="match status" value="1"/>
</dbReference>
<dbReference type="GO" id="GO:0005737">
    <property type="term" value="C:cytoplasm"/>
    <property type="evidence" value="ECO:0007669"/>
    <property type="project" value="UniProtKB-SubCell"/>
</dbReference>
<dbReference type="NCBIfam" id="TIGR03531">
    <property type="entry name" value="selenium_SpcS"/>
    <property type="match status" value="1"/>
</dbReference>
<evidence type="ECO:0000256" key="5">
    <source>
        <dbReference type="ARBA" id="ARBA00012464"/>
    </source>
</evidence>
<dbReference type="Proteomes" id="UP000076078">
    <property type="component" value="Unassembled WGS sequence"/>
</dbReference>
<feature type="binding site" evidence="18">
    <location>
        <position position="75"/>
    </location>
    <ligand>
        <name>pyridoxal 5'-phosphate</name>
        <dbReference type="ChEBI" id="CHEBI:597326"/>
    </ligand>
</feature>
<evidence type="ECO:0000256" key="4">
    <source>
        <dbReference type="ARBA" id="ARBA00007037"/>
    </source>
</evidence>
<evidence type="ECO:0000256" key="7">
    <source>
        <dbReference type="ARBA" id="ARBA00022555"/>
    </source>
</evidence>
<keyword evidence="20" id="KW-0812">Transmembrane</keyword>
<evidence type="ECO:0000256" key="14">
    <source>
        <dbReference type="ARBA" id="ARBA00032048"/>
    </source>
</evidence>
<feature type="binding site" evidence="18">
    <location>
        <position position="473"/>
    </location>
    <ligand>
        <name>tRNA</name>
        <dbReference type="ChEBI" id="CHEBI:17843"/>
    </ligand>
</feature>
<evidence type="ECO:0000256" key="13">
    <source>
        <dbReference type="ARBA" id="ARBA00030669"/>
    </source>
</evidence>
<evidence type="ECO:0000256" key="20">
    <source>
        <dbReference type="SAM" id="Phobius"/>
    </source>
</evidence>
<accession>A0A152A322</accession>
<dbReference type="GO" id="GO:0001514">
    <property type="term" value="P:selenocysteine incorporation"/>
    <property type="evidence" value="ECO:0007669"/>
    <property type="project" value="TreeGrafter"/>
</dbReference>
<evidence type="ECO:0000256" key="19">
    <source>
        <dbReference type="PIRSR" id="PIRSR017689-50"/>
    </source>
</evidence>
<evidence type="ECO:0000256" key="18">
    <source>
        <dbReference type="PIRSR" id="PIRSR017689-1"/>
    </source>
</evidence>
<keyword evidence="17" id="KW-0963">Cytoplasm</keyword>
<evidence type="ECO:0000256" key="15">
    <source>
        <dbReference type="ARBA" id="ARBA00032693"/>
    </source>
</evidence>
<keyword evidence="20" id="KW-0472">Membrane</keyword>
<feature type="site" description="May act as a substrate filter by repelling compounds with a negatively charged alpha-carboxylate" evidence="19">
    <location>
        <position position="74"/>
    </location>
</feature>
<dbReference type="OMA" id="MSHANDY"/>
<keyword evidence="7 17" id="KW-0820">tRNA-binding</keyword>
<organism evidence="21 22">
    <name type="scientific">Tieghemostelium lacteum</name>
    <name type="common">Slime mold</name>
    <name type="synonym">Dictyostelium lacteum</name>
    <dbReference type="NCBI Taxonomy" id="361077"/>
    <lineage>
        <taxon>Eukaryota</taxon>
        <taxon>Amoebozoa</taxon>
        <taxon>Evosea</taxon>
        <taxon>Eumycetozoa</taxon>
        <taxon>Dictyostelia</taxon>
        <taxon>Dictyosteliales</taxon>
        <taxon>Raperosteliaceae</taxon>
        <taxon>Tieghemostelium</taxon>
    </lineage>
</organism>
<dbReference type="EMBL" id="LODT01000013">
    <property type="protein sequence ID" value="KYR00610.1"/>
    <property type="molecule type" value="Genomic_DNA"/>
</dbReference>
<evidence type="ECO:0000256" key="6">
    <source>
        <dbReference type="ARBA" id="ARBA00021963"/>
    </source>
</evidence>
<feature type="modified residue" description="N6-(pyridoxal phosphate)lysine" evidence="19">
    <location>
        <position position="286"/>
    </location>
</feature>
<evidence type="ECO:0000256" key="9">
    <source>
        <dbReference type="ARBA" id="ARBA00022884"/>
    </source>
</evidence>
<evidence type="ECO:0000256" key="12">
    <source>
        <dbReference type="ARBA" id="ARBA00023266"/>
    </source>
</evidence>
<comment type="function">
    <text evidence="2 17">Converts O-phosphoseryl-tRNA(Sec) to selenocysteinyl-tRNA(Sec) required for selenoprotein biosynthesis.</text>
</comment>
<evidence type="ECO:0000313" key="22">
    <source>
        <dbReference type="Proteomes" id="UP000076078"/>
    </source>
</evidence>
<feature type="binding site" evidence="18">
    <location>
        <position position="98"/>
    </location>
    <ligand>
        <name>substrate</name>
    </ligand>
</feature>
<comment type="pathway">
    <text evidence="3 17">Aminoacyl-tRNA biosynthesis; selenocysteinyl-tRNA(Sec) biosynthesis; selenocysteinyl-tRNA(Sec) from L-seryl-tRNA(Sec) (archaeal/eukaryal route): step 2/2.</text>
</comment>
<dbReference type="GO" id="GO:0000049">
    <property type="term" value="F:tRNA binding"/>
    <property type="evidence" value="ECO:0007669"/>
    <property type="project" value="UniProtKB-UniRule"/>
</dbReference>
<dbReference type="PANTHER" id="PTHR12944">
    <property type="entry name" value="SOLUBLE LIVER ANTIGEN/LIVER PANCREAS ANTIGEN"/>
    <property type="match status" value="1"/>
</dbReference>
<comment type="cofactor">
    <cofactor evidence="1 17 19">
        <name>pyridoxal 5'-phosphate</name>
        <dbReference type="ChEBI" id="CHEBI:597326"/>
    </cofactor>
</comment>
<keyword evidence="9 17" id="KW-0694">RNA-binding</keyword>
<feature type="binding site" evidence="18">
    <location>
        <position position="273"/>
    </location>
    <ligand>
        <name>tRNA</name>
        <dbReference type="ChEBI" id="CHEBI:17843"/>
    </ligand>
</feature>
<evidence type="ECO:0000313" key="21">
    <source>
        <dbReference type="EMBL" id="KYR00610.1"/>
    </source>
</evidence>
<proteinExistence type="inferred from homology"/>
<dbReference type="AlphaFoldDB" id="A0A152A322"/>
<gene>
    <name evidence="21" type="ORF">DLAC_02633</name>
</gene>
<evidence type="ECO:0000256" key="17">
    <source>
        <dbReference type="PIRNR" id="PIRNR017689"/>
    </source>
</evidence>
<dbReference type="InterPro" id="IPR008829">
    <property type="entry name" value="SepSecS/SepCysS"/>
</dbReference>
<dbReference type="InterPro" id="IPR019872">
    <property type="entry name" value="Sec-tRNA_Se_transferase"/>
</dbReference>
<keyword evidence="10 17" id="KW-0663">Pyridoxal phosphate</keyword>
<evidence type="ECO:0000256" key="10">
    <source>
        <dbReference type="ARBA" id="ARBA00022898"/>
    </source>
</evidence>
<sequence length="477" mass="52576">MNSKNLELCKGLIKSSYVDLATQATNQFNKLLEILLIQRRLPDEGWDDLSIETFLHQVALMDSNNFIENIGVGEREGRVYSGLVEKRHFSLSHGIGRSGDINEQQPKAAGSSLLQKLLKYLVSDAMRLSGLETTTFSSLLVLPLATGMTIALTLLTLSKKKPQARYVIFPRIDQKSCLKSICTANLIPVVVDGRLDGDSIKTDLEAIRLKITEIGADNILGILSTTSCFAPRVPDSVVELSQLCKEFQLCHVINNAYGLQCTKISHLINQACRLGRVDAFVQSTDKNFQVPVGGAIVASPNSDVIDQISKNYPGRASGSPQLDLVITLLSMGKKGWVNLLESRKQLLPYFIESLSKLALKHNQRVLITKDNKISVGLTLASAPLVDATVNSSSATKITMIGSQLYSRQCSGSRVVEINNQKKNISSIDFLNYGSHIDHYPFSYLTVACAIGIQKEEIDLFIERLDKLFLENNKKSTD</sequence>
<evidence type="ECO:0000256" key="1">
    <source>
        <dbReference type="ARBA" id="ARBA00001933"/>
    </source>
</evidence>
<keyword evidence="20" id="KW-1133">Transmembrane helix</keyword>
<dbReference type="Pfam" id="PF05889">
    <property type="entry name" value="SepSecS"/>
    <property type="match status" value="1"/>
</dbReference>
<comment type="caution">
    <text evidence="21">The sequence shown here is derived from an EMBL/GenBank/DDBJ whole genome shotgun (WGS) entry which is preliminary data.</text>
</comment>
<dbReference type="OrthoDB" id="10263545at2759"/>
<dbReference type="EC" id="2.9.1.2" evidence="5 17"/>
<keyword evidence="11 17" id="KW-0648">Protein biosynthesis</keyword>
<feature type="binding site" evidence="18">
    <location>
        <position position="97"/>
    </location>
    <ligand>
        <name>substrate</name>
    </ligand>
</feature>
<comment type="catalytic activity">
    <reaction evidence="16 17">
        <text>O-phospho-L-seryl-tRNA(Sec) + selenophosphate + H2O = L-selenocysteinyl-tRNA(Sec) + 2 phosphate</text>
        <dbReference type="Rhea" id="RHEA:25041"/>
        <dbReference type="Rhea" id="RHEA-COMP:9743"/>
        <dbReference type="Rhea" id="RHEA-COMP:9947"/>
        <dbReference type="ChEBI" id="CHEBI:15377"/>
        <dbReference type="ChEBI" id="CHEBI:16144"/>
        <dbReference type="ChEBI" id="CHEBI:43474"/>
        <dbReference type="ChEBI" id="CHEBI:78551"/>
        <dbReference type="ChEBI" id="CHEBI:78573"/>
        <dbReference type="EC" id="2.9.1.2"/>
    </reaction>
</comment>
<feature type="binding site" evidence="18">
    <location>
        <position position="105"/>
    </location>
    <ligand>
        <name>substrate</name>
    </ligand>
</feature>
<dbReference type="InParanoid" id="A0A152A322"/>
<dbReference type="GO" id="GO:0001717">
    <property type="term" value="P:conversion of seryl-tRNAsec to selenocys-tRNAsec"/>
    <property type="evidence" value="ECO:0007669"/>
    <property type="project" value="UniProtKB-UniRule"/>
</dbReference>
<dbReference type="PIRSF" id="PIRSF017689">
    <property type="entry name" value="SepSecS"/>
    <property type="match status" value="1"/>
</dbReference>
<dbReference type="STRING" id="361077.A0A152A322"/>
<keyword evidence="22" id="KW-1185">Reference proteome</keyword>
<feature type="transmembrane region" description="Helical" evidence="20">
    <location>
        <begin position="136"/>
        <end position="157"/>
    </location>
</feature>